<keyword evidence="8" id="KW-1185">Reference proteome</keyword>
<dbReference type="InterPro" id="IPR004843">
    <property type="entry name" value="Calcineurin-like_PHP"/>
</dbReference>
<proteinExistence type="inferred from homology"/>
<dbReference type="PANTHER" id="PTHR22953:SF153">
    <property type="entry name" value="PURPLE ACID PHOSPHATASE"/>
    <property type="match status" value="1"/>
</dbReference>
<gene>
    <name evidence="7" type="primary">Aste57867_16636</name>
    <name evidence="6" type="ORF">As57867_016579</name>
    <name evidence="7" type="ORF">ASTE57867_16636</name>
</gene>
<feature type="domain" description="Purple acid phosphatase N-terminal" evidence="5">
    <location>
        <begin position="18"/>
        <end position="112"/>
    </location>
</feature>
<dbReference type="PANTHER" id="PTHR22953">
    <property type="entry name" value="ACID PHOSPHATASE RELATED"/>
    <property type="match status" value="1"/>
</dbReference>
<feature type="signal peptide" evidence="2">
    <location>
        <begin position="1"/>
        <end position="19"/>
    </location>
</feature>
<organism evidence="7 8">
    <name type="scientific">Aphanomyces stellatus</name>
    <dbReference type="NCBI Taxonomy" id="120398"/>
    <lineage>
        <taxon>Eukaryota</taxon>
        <taxon>Sar</taxon>
        <taxon>Stramenopiles</taxon>
        <taxon>Oomycota</taxon>
        <taxon>Saprolegniomycetes</taxon>
        <taxon>Saprolegniales</taxon>
        <taxon>Verrucalvaceae</taxon>
        <taxon>Aphanomyces</taxon>
    </lineage>
</organism>
<dbReference type="InterPro" id="IPR039331">
    <property type="entry name" value="PAPs-like"/>
</dbReference>
<dbReference type="InterPro" id="IPR029052">
    <property type="entry name" value="Metallo-depent_PP-like"/>
</dbReference>
<feature type="chain" id="PRO_5034141311" description="Purple acid phosphatase" evidence="2">
    <location>
        <begin position="20"/>
        <end position="463"/>
    </location>
</feature>
<reference evidence="7 8" key="1">
    <citation type="submission" date="2019-03" db="EMBL/GenBank/DDBJ databases">
        <authorList>
            <person name="Gaulin E."/>
            <person name="Dumas B."/>
        </authorList>
    </citation>
    <scope>NUCLEOTIDE SEQUENCE [LARGE SCALE GENOMIC DNA]</scope>
    <source>
        <strain evidence="7">CBS 568.67</strain>
    </source>
</reference>
<evidence type="ECO:0000313" key="7">
    <source>
        <dbReference type="EMBL" id="VFT93407.1"/>
    </source>
</evidence>
<dbReference type="PROSITE" id="PS51257">
    <property type="entry name" value="PROKAR_LIPOPROTEIN"/>
    <property type="match status" value="1"/>
</dbReference>
<evidence type="ECO:0000259" key="4">
    <source>
        <dbReference type="Pfam" id="PF14008"/>
    </source>
</evidence>
<comment type="similarity">
    <text evidence="2">Belongs to the metallophosphoesterase superfamily. Purple acid phosphatase family.</text>
</comment>
<evidence type="ECO:0000256" key="2">
    <source>
        <dbReference type="RuleBase" id="RU361203"/>
    </source>
</evidence>
<evidence type="ECO:0000256" key="1">
    <source>
        <dbReference type="ARBA" id="ARBA00022729"/>
    </source>
</evidence>
<dbReference type="EMBL" id="VJMH01005909">
    <property type="protein sequence ID" value="KAF0692268.1"/>
    <property type="molecule type" value="Genomic_DNA"/>
</dbReference>
<dbReference type="Gene3D" id="2.60.40.380">
    <property type="entry name" value="Purple acid phosphatase-like, N-terminal"/>
    <property type="match status" value="1"/>
</dbReference>
<dbReference type="EMBL" id="CAADRA010005930">
    <property type="protein sequence ID" value="VFT93407.1"/>
    <property type="molecule type" value="Genomic_DNA"/>
</dbReference>
<evidence type="ECO:0000259" key="5">
    <source>
        <dbReference type="Pfam" id="PF16656"/>
    </source>
</evidence>
<name>A0A485L5X1_9STRA</name>
<accession>A0A485L5X1</accession>
<keyword evidence="1 2" id="KW-0732">Signal</keyword>
<dbReference type="Pfam" id="PF14008">
    <property type="entry name" value="Metallophos_C"/>
    <property type="match status" value="1"/>
</dbReference>
<dbReference type="Proteomes" id="UP000332933">
    <property type="component" value="Unassembled WGS sequence"/>
</dbReference>
<evidence type="ECO:0000259" key="3">
    <source>
        <dbReference type="Pfam" id="PF00149"/>
    </source>
</evidence>
<dbReference type="GO" id="GO:0046872">
    <property type="term" value="F:metal ion binding"/>
    <property type="evidence" value="ECO:0007669"/>
    <property type="project" value="InterPro"/>
</dbReference>
<dbReference type="InterPro" id="IPR008963">
    <property type="entry name" value="Purple_acid_Pase-like_N"/>
</dbReference>
<evidence type="ECO:0000313" key="8">
    <source>
        <dbReference type="Proteomes" id="UP000332933"/>
    </source>
</evidence>
<dbReference type="SUPFAM" id="SSF56300">
    <property type="entry name" value="Metallo-dependent phosphatases"/>
    <property type="match status" value="1"/>
</dbReference>
<reference evidence="6" key="2">
    <citation type="submission" date="2019-06" db="EMBL/GenBank/DDBJ databases">
        <title>Genomics analysis of Aphanomyces spp. identifies a new class of oomycete effector associated with host adaptation.</title>
        <authorList>
            <person name="Gaulin E."/>
        </authorList>
    </citation>
    <scope>NUCLEOTIDE SEQUENCE</scope>
    <source>
        <strain evidence="6">CBS 578.67</strain>
    </source>
</reference>
<evidence type="ECO:0000313" key="6">
    <source>
        <dbReference type="EMBL" id="KAF0692268.1"/>
    </source>
</evidence>
<dbReference type="Pfam" id="PF00149">
    <property type="entry name" value="Metallophos"/>
    <property type="match status" value="1"/>
</dbReference>
<feature type="domain" description="Purple acid phosphatase C-terminal" evidence="4">
    <location>
        <begin position="389"/>
        <end position="444"/>
    </location>
</feature>
<protein>
    <recommendedName>
        <fullName evidence="2">Purple acid phosphatase</fullName>
        <ecNumber evidence="2">3.1.3.2</ecNumber>
    </recommendedName>
</protein>
<dbReference type="Gene3D" id="3.60.21.10">
    <property type="match status" value="1"/>
</dbReference>
<comment type="catalytic activity">
    <reaction evidence="2">
        <text>a phosphate monoester + H2O = an alcohol + phosphate</text>
        <dbReference type="Rhea" id="RHEA:15017"/>
        <dbReference type="ChEBI" id="CHEBI:15377"/>
        <dbReference type="ChEBI" id="CHEBI:30879"/>
        <dbReference type="ChEBI" id="CHEBI:43474"/>
        <dbReference type="ChEBI" id="CHEBI:67140"/>
        <dbReference type="EC" id="3.1.3.2"/>
    </reaction>
</comment>
<dbReference type="OrthoDB" id="45007at2759"/>
<dbReference type="InterPro" id="IPR025733">
    <property type="entry name" value="PAPs_C"/>
</dbReference>
<feature type="domain" description="Calcineurin-like phosphoesterase" evidence="3">
    <location>
        <begin position="125"/>
        <end position="373"/>
    </location>
</feature>
<sequence>MSRFVLFVVAATAASLVSQVHLSLTNAAQGCPNGVAVSFASPDAAPFVVEYGIQGENSIRRSASSSDSYSVSSGSYSYTSPFLHTAYLCDLQPLSIYDYSIRGGGKSFSFRTTGSVGCPHTTTIIGVVGDPGDTSDSGKAVSNLALTLHGQPTHALVIAGDYSYANGEHAVWDQWYDFHEAVFARIPQLGINGNHETITYYGHNGGPRMFDYVGEDYLGYLKRTVSPITEAAKAAKRTYYSFEIGLVHMVFLDDYVGSKGSKINPVGTNAWLQARNLQLQWLAQDLARVNRSVTPYVVVVKHNPFYNTWNDHQCQCSTTRHAIHAEDRDNCWRGVYAVGAAMYEPHCGLQAKFELLFVQHRVDIVMAGHVHAYERTARIAHNQVDEVNGVVYITTGAGGNYEGHAGPRLASPLPEWSLRANNQVYGSAKVVATQDNLQVHWFTEFNGVEPWDSVTLLRRANIV</sequence>
<dbReference type="InterPro" id="IPR015914">
    <property type="entry name" value="PAPs_N"/>
</dbReference>
<dbReference type="SUPFAM" id="SSF49363">
    <property type="entry name" value="Purple acid phosphatase, N-terminal domain"/>
    <property type="match status" value="1"/>
</dbReference>
<keyword evidence="2" id="KW-0378">Hydrolase</keyword>
<dbReference type="EC" id="3.1.3.2" evidence="2"/>
<dbReference type="GO" id="GO:0003993">
    <property type="term" value="F:acid phosphatase activity"/>
    <property type="evidence" value="ECO:0007669"/>
    <property type="project" value="UniProtKB-EC"/>
</dbReference>
<dbReference type="Pfam" id="PF16656">
    <property type="entry name" value="Pur_ac_phosph_N"/>
    <property type="match status" value="1"/>
</dbReference>
<dbReference type="AlphaFoldDB" id="A0A485L5X1"/>